<evidence type="ECO:0000313" key="2">
    <source>
        <dbReference type="Proteomes" id="UP000298616"/>
    </source>
</evidence>
<dbReference type="InterPro" id="IPR027961">
    <property type="entry name" value="DUF4442"/>
</dbReference>
<dbReference type="EMBL" id="CP028923">
    <property type="protein sequence ID" value="QCK14369.1"/>
    <property type="molecule type" value="Genomic_DNA"/>
</dbReference>
<dbReference type="AlphaFoldDB" id="A0A4D7JDK1"/>
<proteinExistence type="predicted"/>
<reference evidence="1 2" key="1">
    <citation type="submission" date="2018-04" db="EMBL/GenBank/DDBJ databases">
        <title>Complete genome uncultured novel isolate.</title>
        <authorList>
            <person name="Merlino G."/>
        </authorList>
    </citation>
    <scope>NUCLEOTIDE SEQUENCE [LARGE SCALE GENOMIC DNA]</scope>
    <source>
        <strain evidence="2">R1DC9</strain>
    </source>
</reference>
<dbReference type="Proteomes" id="UP000298616">
    <property type="component" value="Chromosome"/>
</dbReference>
<gene>
    <name evidence="1" type="ORF">DCC35_06240</name>
</gene>
<accession>A0A4D7JDK1</accession>
<evidence type="ECO:0000313" key="1">
    <source>
        <dbReference type="EMBL" id="QCK14369.1"/>
    </source>
</evidence>
<protein>
    <submittedName>
        <fullName evidence="1">DUF4442 domain-containing protein</fullName>
    </submittedName>
</protein>
<keyword evidence="2" id="KW-1185">Reference proteome</keyword>
<dbReference type="SUPFAM" id="SSF54637">
    <property type="entry name" value="Thioesterase/thiol ester dehydrase-isomerase"/>
    <property type="match status" value="1"/>
</dbReference>
<organism evidence="1 2">
    <name type="scientific">Mangrovivirga cuniculi</name>
    <dbReference type="NCBI Taxonomy" id="2715131"/>
    <lineage>
        <taxon>Bacteria</taxon>
        <taxon>Pseudomonadati</taxon>
        <taxon>Bacteroidota</taxon>
        <taxon>Cytophagia</taxon>
        <taxon>Cytophagales</taxon>
        <taxon>Mangrovivirgaceae</taxon>
        <taxon>Mangrovivirga</taxon>
    </lineage>
</organism>
<dbReference type="Pfam" id="PF14539">
    <property type="entry name" value="DUF4442"/>
    <property type="match status" value="1"/>
</dbReference>
<name>A0A4D7JDK1_9BACT</name>
<dbReference type="InterPro" id="IPR029069">
    <property type="entry name" value="HotDog_dom_sf"/>
</dbReference>
<sequence>MLSQDQLFEKAKTSNLYRKILNSVLYKMVPFNKPHRFQVEKIDDDSITVKLPYIKRNFNHIKGVHACALATVSEFSSGALLLRKLGKKYRIILQKLEMEYHYQGKSDCYATFSVDENWLKENVFSPLESAEKIVVPCIVKTYDSEENLISTGTINWQIKSWDKVKTKA</sequence>
<dbReference type="RefSeq" id="WP_137089958.1">
    <property type="nucleotide sequence ID" value="NZ_CP028923.1"/>
</dbReference>
<dbReference type="KEGG" id="fpf:DCC35_06240"/>
<dbReference type="Gene3D" id="3.10.129.10">
    <property type="entry name" value="Hotdog Thioesterase"/>
    <property type="match status" value="1"/>
</dbReference>
<dbReference type="OrthoDB" id="793353at2"/>